<organism evidence="2">
    <name type="scientific">uncultured Caudovirales phage</name>
    <dbReference type="NCBI Taxonomy" id="2100421"/>
    <lineage>
        <taxon>Viruses</taxon>
        <taxon>Duplodnaviria</taxon>
        <taxon>Heunggongvirae</taxon>
        <taxon>Uroviricota</taxon>
        <taxon>Caudoviricetes</taxon>
        <taxon>Peduoviridae</taxon>
        <taxon>Maltschvirus</taxon>
        <taxon>Maltschvirus maltsch</taxon>
    </lineage>
</organism>
<dbReference type="NCBIfam" id="TIGR01641">
    <property type="entry name" value="phageSPP1_gp7"/>
    <property type="match status" value="1"/>
</dbReference>
<dbReference type="InterPro" id="IPR006528">
    <property type="entry name" value="Phage_head_morphogenesis_dom"/>
</dbReference>
<name>A0A6J5RKE9_9CAUD</name>
<proteinExistence type="predicted"/>
<sequence length="268" mass="30068">MKTAILKSPDQSEREYTRLLQWYVRQIIASMRRIVLPKLPEIMRQGKAELNTDGYSEDIIILLSLLLDSILADGKVVEARLPGIFALLAKSNDRSMIMAVKASTGVTLPPSVPGVSRSLLGVDVYRAEPWLKDMQAAWVRQNVALVKSIGTQYHRQLETIIQQGVFNGSSVKQVSDQIQKQFGVTKNRATLIAQDQILGANARLTQIRAQSIGVDEYLWESVHDSRVRPLHVQLTGQRFSFDKPHPTEGNPGTPIRCRCRAELILPEF</sequence>
<accession>A0A6J5RKE9</accession>
<evidence type="ECO:0000313" key="2">
    <source>
        <dbReference type="EMBL" id="CAB4197429.1"/>
    </source>
</evidence>
<gene>
    <name evidence="2" type="ORF">UFOVP1309_13</name>
</gene>
<dbReference type="EMBL" id="LR797271">
    <property type="protein sequence ID" value="CAB4197429.1"/>
    <property type="molecule type" value="Genomic_DNA"/>
</dbReference>
<protein>
    <submittedName>
        <fullName evidence="2">Phage head morphogenesis domain</fullName>
    </submittedName>
</protein>
<evidence type="ECO:0000259" key="1">
    <source>
        <dbReference type="Pfam" id="PF04233"/>
    </source>
</evidence>
<dbReference type="Pfam" id="PF04233">
    <property type="entry name" value="Phage_Mu_F"/>
    <property type="match status" value="1"/>
</dbReference>
<reference evidence="2" key="1">
    <citation type="submission" date="2020-05" db="EMBL/GenBank/DDBJ databases">
        <authorList>
            <person name="Chiriac C."/>
            <person name="Salcher M."/>
            <person name="Ghai R."/>
            <person name="Kavagutti S V."/>
        </authorList>
    </citation>
    <scope>NUCLEOTIDE SEQUENCE</scope>
</reference>
<feature type="domain" description="Phage head morphogenesis" evidence="1">
    <location>
        <begin position="156"/>
        <end position="261"/>
    </location>
</feature>